<proteinExistence type="predicted"/>
<dbReference type="InterPro" id="IPR002525">
    <property type="entry name" value="Transp_IS110-like_N"/>
</dbReference>
<dbReference type="Proteomes" id="UP000290174">
    <property type="component" value="Unassembled WGS sequence"/>
</dbReference>
<evidence type="ECO:0000259" key="1">
    <source>
        <dbReference type="Pfam" id="PF01548"/>
    </source>
</evidence>
<dbReference type="Pfam" id="PF02371">
    <property type="entry name" value="Transposase_20"/>
    <property type="match status" value="1"/>
</dbReference>
<dbReference type="GO" id="GO:0003677">
    <property type="term" value="F:DNA binding"/>
    <property type="evidence" value="ECO:0007669"/>
    <property type="project" value="InterPro"/>
</dbReference>
<dbReference type="GO" id="GO:0006313">
    <property type="term" value="P:DNA transposition"/>
    <property type="evidence" value="ECO:0007669"/>
    <property type="project" value="InterPro"/>
</dbReference>
<sequence length="349" mass="37828">MKQVITIGLDLAKHVLQVHGADAEGSPVFNRKLRRSEVLRFFEKLPPCLVGMEACGSAHYWAREIAALGHEVRLIPPAYVKPFVKRGKTDAADAEAISEAVTRKTMRFVPIKTAEQQAAAMVLKTRALLVRQRTQAVNALRAHLAELGIIATAGLAKVEALVAIIRDETDARLPAAARFALMAIADEIEASADQIERLERAIVVEAKRDEDMRRLTTIPGVGAITAATIKALVPDPGGFKSARHFAAWLGLTPRSHSSGGKERLGRISKMGNPELRSLLVVGATAVLRVVRNDVRARPGLKALLARRPFKVAAVAQANKTARIIWALLNKGGSYRRPDPFPLAVTAVTQ</sequence>
<evidence type="ECO:0000313" key="4">
    <source>
        <dbReference type="Proteomes" id="UP000290174"/>
    </source>
</evidence>
<evidence type="ECO:0000313" key="3">
    <source>
        <dbReference type="EMBL" id="RXG84480.1"/>
    </source>
</evidence>
<dbReference type="EMBL" id="RKMK01000072">
    <property type="protein sequence ID" value="RXG84480.1"/>
    <property type="molecule type" value="Genomic_DNA"/>
</dbReference>
<dbReference type="InterPro" id="IPR047650">
    <property type="entry name" value="Transpos_IS110"/>
</dbReference>
<comment type="caution">
    <text evidence="3">The sequence shown here is derived from an EMBL/GenBank/DDBJ whole genome shotgun (WGS) entry which is preliminary data.</text>
</comment>
<dbReference type="PANTHER" id="PTHR33055:SF3">
    <property type="entry name" value="PUTATIVE TRANSPOSASE FOR IS117-RELATED"/>
    <property type="match status" value="1"/>
</dbReference>
<dbReference type="Pfam" id="PF01548">
    <property type="entry name" value="DEDD_Tnp_IS110"/>
    <property type="match status" value="1"/>
</dbReference>
<evidence type="ECO:0000259" key="2">
    <source>
        <dbReference type="Pfam" id="PF02371"/>
    </source>
</evidence>
<feature type="domain" description="Transposase IS116/IS110/IS902 C-terminal" evidence="2">
    <location>
        <begin position="213"/>
        <end position="289"/>
    </location>
</feature>
<accession>A0A4Q0Q676</accession>
<feature type="domain" description="Transposase IS110-like N-terminal" evidence="1">
    <location>
        <begin position="7"/>
        <end position="146"/>
    </location>
</feature>
<protein>
    <submittedName>
        <fullName evidence="3">IS110 family transposase</fullName>
    </submittedName>
</protein>
<gene>
    <name evidence="3" type="ORF">EAS61_38735</name>
</gene>
<dbReference type="InterPro" id="IPR003346">
    <property type="entry name" value="Transposase_20"/>
</dbReference>
<dbReference type="AlphaFoldDB" id="A0A4Q0Q676"/>
<dbReference type="RefSeq" id="WP_128957252.1">
    <property type="nucleotide sequence ID" value="NZ_RKMK01000072.1"/>
</dbReference>
<dbReference type="NCBIfam" id="NF033542">
    <property type="entry name" value="transpos_IS110"/>
    <property type="match status" value="1"/>
</dbReference>
<reference evidence="3 4" key="1">
    <citation type="submission" date="2018-11" db="EMBL/GenBank/DDBJ databases">
        <title>Bradyrhizobium sp. nov., isolated from effective nodules of peanut in China.</title>
        <authorList>
            <person name="Li Y."/>
        </authorList>
    </citation>
    <scope>NUCLEOTIDE SEQUENCE [LARGE SCALE GENOMIC DNA]</scope>
    <source>
        <strain evidence="3 4">CCBAU 51770</strain>
    </source>
</reference>
<dbReference type="GO" id="GO:0004803">
    <property type="term" value="F:transposase activity"/>
    <property type="evidence" value="ECO:0007669"/>
    <property type="project" value="InterPro"/>
</dbReference>
<dbReference type="PANTHER" id="PTHR33055">
    <property type="entry name" value="TRANSPOSASE FOR INSERTION SEQUENCE ELEMENT IS1111A"/>
    <property type="match status" value="1"/>
</dbReference>
<name>A0A4Q0Q676_9BRAD</name>
<organism evidence="3 4">
    <name type="scientific">Bradyrhizobium zhanjiangense</name>
    <dbReference type="NCBI Taxonomy" id="1325107"/>
    <lineage>
        <taxon>Bacteria</taxon>
        <taxon>Pseudomonadati</taxon>
        <taxon>Pseudomonadota</taxon>
        <taxon>Alphaproteobacteria</taxon>
        <taxon>Hyphomicrobiales</taxon>
        <taxon>Nitrobacteraceae</taxon>
        <taxon>Bradyrhizobium</taxon>
    </lineage>
</organism>